<protein>
    <recommendedName>
        <fullName evidence="3">Nucleotidyltransferase</fullName>
    </recommendedName>
</protein>
<accession>A0AB39XGS7</accession>
<dbReference type="SUPFAM" id="SSF81301">
    <property type="entry name" value="Nucleotidyltransferase"/>
    <property type="match status" value="1"/>
</dbReference>
<evidence type="ECO:0000313" key="2">
    <source>
        <dbReference type="EMBL" id="XDV56626.1"/>
    </source>
</evidence>
<dbReference type="CDD" id="cd05400">
    <property type="entry name" value="NT_2-5OAS_ClassI-CCAase"/>
    <property type="match status" value="1"/>
</dbReference>
<organism evidence="2">
    <name type="scientific">Bradyrhizobium sp. LLZ17</name>
    <dbReference type="NCBI Taxonomy" id="3239388"/>
    <lineage>
        <taxon>Bacteria</taxon>
        <taxon>Pseudomonadati</taxon>
        <taxon>Pseudomonadota</taxon>
        <taxon>Alphaproteobacteria</taxon>
        <taxon>Hyphomicrobiales</taxon>
        <taxon>Nitrobacteraceae</taxon>
        <taxon>Bradyrhizobium</taxon>
    </lineage>
</organism>
<dbReference type="RefSeq" id="WP_369721067.1">
    <property type="nucleotide sequence ID" value="NZ_CP165734.1"/>
</dbReference>
<dbReference type="GO" id="GO:0016779">
    <property type="term" value="F:nucleotidyltransferase activity"/>
    <property type="evidence" value="ECO:0007669"/>
    <property type="project" value="InterPro"/>
</dbReference>
<dbReference type="InterPro" id="IPR006116">
    <property type="entry name" value="NT_2-5OAS_ClassI-CCAase"/>
</dbReference>
<proteinExistence type="predicted"/>
<evidence type="ECO:0008006" key="3">
    <source>
        <dbReference type="Google" id="ProtNLM"/>
    </source>
</evidence>
<dbReference type="InterPro" id="IPR043519">
    <property type="entry name" value="NT_sf"/>
</dbReference>
<dbReference type="EMBL" id="CP165734">
    <property type="protein sequence ID" value="XDV56626.1"/>
    <property type="molecule type" value="Genomic_DNA"/>
</dbReference>
<keyword evidence="1" id="KW-0051">Antiviral defense</keyword>
<dbReference type="AlphaFoldDB" id="A0AB39XGS7"/>
<evidence type="ECO:0000256" key="1">
    <source>
        <dbReference type="ARBA" id="ARBA00023118"/>
    </source>
</evidence>
<sequence>MGSPLYPPFGSGLQPAVGSGFGSLLGSGNFSNNLLSSLVSPPSQAPALSLKWIYVRARFIAFMDNLAITKAQLEDGNTKQGGVRACLNRHYYGVSSETANSFLMGSWGKLTRVRPSRDVDILFILPDSVYWQYQARTGNRQSALLQEIKNVLLGTYSQTSMRGDGQVVVIPFNQTPIEVAPGFRCTNGNILVCDTNDGGRYITSTAEAEEQSLSVSDTYCVGNTRALARMMKQWQREQNVSLKSFLLERLAVEFLTTWPNNQRDHFWYDWMIRDFFAYLIGRANNYIFMPGTSEAIALGNDWLFQAQRAYKHAVTACEHEEANYGILAGQEWQAIFGSAIPLSS</sequence>
<gene>
    <name evidence="2" type="ORF">AB8Z38_28900</name>
</gene>
<dbReference type="Pfam" id="PF18144">
    <property type="entry name" value="SMODS"/>
    <property type="match status" value="1"/>
</dbReference>
<reference evidence="2" key="1">
    <citation type="submission" date="2024-08" db="EMBL/GenBank/DDBJ databases">
        <authorList>
            <person name="Chaddad Z."/>
            <person name="Lamrabet M."/>
            <person name="Bouhnik O."/>
            <person name="Alami S."/>
            <person name="Wipf D."/>
            <person name="Courty P.E."/>
            <person name="Missbah El Idrissi M."/>
        </authorList>
    </citation>
    <scope>NUCLEOTIDE SEQUENCE</scope>
    <source>
        <strain evidence="2">LLZ17</strain>
    </source>
</reference>
<name>A0AB39XGS7_9BRAD</name>
<dbReference type="GO" id="GO:0051607">
    <property type="term" value="P:defense response to virus"/>
    <property type="evidence" value="ECO:0007669"/>
    <property type="project" value="UniProtKB-KW"/>
</dbReference>